<gene>
    <name evidence="1" type="ORF">HPB49_004116</name>
</gene>
<proteinExistence type="predicted"/>
<keyword evidence="2" id="KW-1185">Reference proteome</keyword>
<reference evidence="1" key="1">
    <citation type="submission" date="2020-05" db="EMBL/GenBank/DDBJ databases">
        <title>Large-scale comparative analyses of tick genomes elucidate their genetic diversity and vector capacities.</title>
        <authorList>
            <person name="Jia N."/>
            <person name="Wang J."/>
            <person name="Shi W."/>
            <person name="Du L."/>
            <person name="Sun Y."/>
            <person name="Zhan W."/>
            <person name="Jiang J."/>
            <person name="Wang Q."/>
            <person name="Zhang B."/>
            <person name="Ji P."/>
            <person name="Sakyi L.B."/>
            <person name="Cui X."/>
            <person name="Yuan T."/>
            <person name="Jiang B."/>
            <person name="Yang W."/>
            <person name="Lam T.T.-Y."/>
            <person name="Chang Q."/>
            <person name="Ding S."/>
            <person name="Wang X."/>
            <person name="Zhu J."/>
            <person name="Ruan X."/>
            <person name="Zhao L."/>
            <person name="Wei J."/>
            <person name="Que T."/>
            <person name="Du C."/>
            <person name="Cheng J."/>
            <person name="Dai P."/>
            <person name="Han X."/>
            <person name="Huang E."/>
            <person name="Gao Y."/>
            <person name="Liu J."/>
            <person name="Shao H."/>
            <person name="Ye R."/>
            <person name="Li L."/>
            <person name="Wei W."/>
            <person name="Wang X."/>
            <person name="Wang C."/>
            <person name="Yang T."/>
            <person name="Huo Q."/>
            <person name="Li W."/>
            <person name="Guo W."/>
            <person name="Chen H."/>
            <person name="Zhou L."/>
            <person name="Ni X."/>
            <person name="Tian J."/>
            <person name="Zhou Y."/>
            <person name="Sheng Y."/>
            <person name="Liu T."/>
            <person name="Pan Y."/>
            <person name="Xia L."/>
            <person name="Li J."/>
            <person name="Zhao F."/>
            <person name="Cao W."/>
        </authorList>
    </citation>
    <scope>NUCLEOTIDE SEQUENCE</scope>
    <source>
        <strain evidence="1">Dsil-2018</strain>
    </source>
</reference>
<evidence type="ECO:0000313" key="2">
    <source>
        <dbReference type="Proteomes" id="UP000821865"/>
    </source>
</evidence>
<evidence type="ECO:0000313" key="1">
    <source>
        <dbReference type="EMBL" id="KAH7977982.1"/>
    </source>
</evidence>
<sequence>MDDEQEEEVTQRDDDVDNGWKEVRYRKRAKEGRQHIRASPSPTRTPRRHGAQLISKINRASRMPRLPTGHYKIVIRPRGGLQISQLSLTELDKALYEAAEIRYEERDMDTICPNNFQNILVVSTPNQEHADKYQGIKHIKANDKVFEVRAYETAPEITATGVIRGVPLEETPRDITAAVITPRNPTAIAAKRLGNTTTVIDLFDGYRAATAGRASPHHRADRSRQIQIQEEGNAWVQIPIWVPHDAKRSHPAVYRTEPEGRPDSIALQIPVQRPRGCHGHRGDPPLAVSWSDAVKGTRPRSSGETAHNINEIAEIKRENAQLRELISQLTREIQSLKSCTERTASQTRSAGLERPEEIPDNRMKEDSTPPPLKRKAQASSDKTATQNSNLNQTLSDIQKAVKEQAETTNNLSLAMSMMMNRLDKLEANVAVSTLRHLRRLQPGDQHRGQFTITAGHHNSGCPN</sequence>
<dbReference type="Proteomes" id="UP000821865">
    <property type="component" value="Chromosome 1"/>
</dbReference>
<protein>
    <submittedName>
        <fullName evidence="1">Uncharacterized protein</fullName>
    </submittedName>
</protein>
<dbReference type="EMBL" id="CM023470">
    <property type="protein sequence ID" value="KAH7977982.1"/>
    <property type="molecule type" value="Genomic_DNA"/>
</dbReference>
<accession>A0ACB8DTN4</accession>
<organism evidence="1 2">
    <name type="scientific">Dermacentor silvarum</name>
    <name type="common">Tick</name>
    <dbReference type="NCBI Taxonomy" id="543639"/>
    <lineage>
        <taxon>Eukaryota</taxon>
        <taxon>Metazoa</taxon>
        <taxon>Ecdysozoa</taxon>
        <taxon>Arthropoda</taxon>
        <taxon>Chelicerata</taxon>
        <taxon>Arachnida</taxon>
        <taxon>Acari</taxon>
        <taxon>Parasitiformes</taxon>
        <taxon>Ixodida</taxon>
        <taxon>Ixodoidea</taxon>
        <taxon>Ixodidae</taxon>
        <taxon>Rhipicephalinae</taxon>
        <taxon>Dermacentor</taxon>
    </lineage>
</organism>
<name>A0ACB8DTN4_DERSI</name>
<comment type="caution">
    <text evidence="1">The sequence shown here is derived from an EMBL/GenBank/DDBJ whole genome shotgun (WGS) entry which is preliminary data.</text>
</comment>